<comment type="caution">
    <text evidence="1">The sequence shown here is derived from an EMBL/GenBank/DDBJ whole genome shotgun (WGS) entry which is preliminary data.</text>
</comment>
<gene>
    <name evidence="1" type="ORF">MtrunA17_Chr8g0368561</name>
</gene>
<protein>
    <submittedName>
        <fullName evidence="1">Uncharacterized protein</fullName>
    </submittedName>
</protein>
<dbReference type="Gramene" id="rna48019">
    <property type="protein sequence ID" value="RHN41674.1"/>
    <property type="gene ID" value="gene48019"/>
</dbReference>
<reference evidence="1" key="1">
    <citation type="journal article" date="2018" name="Nat. Plants">
        <title>Whole-genome landscape of Medicago truncatula symbiotic genes.</title>
        <authorList>
            <person name="Pecrix Y."/>
            <person name="Gamas P."/>
            <person name="Carrere S."/>
        </authorList>
    </citation>
    <scope>NUCLEOTIDE SEQUENCE</scope>
    <source>
        <tissue evidence="1">Leaves</tissue>
    </source>
</reference>
<evidence type="ECO:0000313" key="1">
    <source>
        <dbReference type="EMBL" id="RHN41674.1"/>
    </source>
</evidence>
<organism evidence="1">
    <name type="scientific">Medicago truncatula</name>
    <name type="common">Barrel medic</name>
    <name type="synonym">Medicago tribuloides</name>
    <dbReference type="NCBI Taxonomy" id="3880"/>
    <lineage>
        <taxon>Eukaryota</taxon>
        <taxon>Viridiplantae</taxon>
        <taxon>Streptophyta</taxon>
        <taxon>Embryophyta</taxon>
        <taxon>Tracheophyta</taxon>
        <taxon>Spermatophyta</taxon>
        <taxon>Magnoliopsida</taxon>
        <taxon>eudicotyledons</taxon>
        <taxon>Gunneridae</taxon>
        <taxon>Pentapetalae</taxon>
        <taxon>rosids</taxon>
        <taxon>fabids</taxon>
        <taxon>Fabales</taxon>
        <taxon>Fabaceae</taxon>
        <taxon>Papilionoideae</taxon>
        <taxon>50 kb inversion clade</taxon>
        <taxon>NPAAA clade</taxon>
        <taxon>Hologalegina</taxon>
        <taxon>IRL clade</taxon>
        <taxon>Trifolieae</taxon>
        <taxon>Medicago</taxon>
    </lineage>
</organism>
<name>A0A396GQ53_MEDTR</name>
<dbReference type="EMBL" id="PSQE01000008">
    <property type="protein sequence ID" value="RHN41674.1"/>
    <property type="molecule type" value="Genomic_DNA"/>
</dbReference>
<accession>A0A396GQ53</accession>
<proteinExistence type="predicted"/>
<dbReference type="Proteomes" id="UP000265566">
    <property type="component" value="Chromosome 8"/>
</dbReference>
<sequence length="74" mass="8589">MINMQSSNSQRLYKCIGLQAHFIISSYKPIRLRTNSYLIEQCTKKSIPHRLGLIIFSKRIHITMTPDIPTMLTP</sequence>
<dbReference type="AlphaFoldDB" id="A0A396GQ53"/>